<keyword evidence="9" id="KW-1185">Reference proteome</keyword>
<name>A0A444MBF8_9RHOB</name>
<dbReference type="PANTHER" id="PTHR22911">
    <property type="entry name" value="ACYL-MALONYL CONDENSING ENZYME-RELATED"/>
    <property type="match status" value="1"/>
</dbReference>
<dbReference type="AlphaFoldDB" id="A0A444MBF8"/>
<accession>A0A444MBF8</accession>
<evidence type="ECO:0000256" key="3">
    <source>
        <dbReference type="ARBA" id="ARBA00022692"/>
    </source>
</evidence>
<dbReference type="InterPro" id="IPR037185">
    <property type="entry name" value="EmrE-like"/>
</dbReference>
<comment type="subcellular location">
    <subcellularLocation>
        <location evidence="1">Membrane</location>
        <topology evidence="1">Multi-pass membrane protein</topology>
    </subcellularLocation>
</comment>
<evidence type="ECO:0000259" key="7">
    <source>
        <dbReference type="Pfam" id="PF00892"/>
    </source>
</evidence>
<dbReference type="PANTHER" id="PTHR22911:SF6">
    <property type="entry name" value="SOLUTE CARRIER FAMILY 35 MEMBER G1"/>
    <property type="match status" value="1"/>
</dbReference>
<comment type="caution">
    <text evidence="8">The sequence shown here is derived from an EMBL/GenBank/DDBJ whole genome shotgun (WGS) entry which is preliminary data.</text>
</comment>
<dbReference type="GO" id="GO:0016020">
    <property type="term" value="C:membrane"/>
    <property type="evidence" value="ECO:0007669"/>
    <property type="project" value="UniProtKB-SubCell"/>
</dbReference>
<keyword evidence="4 6" id="KW-1133">Transmembrane helix</keyword>
<reference evidence="8 9" key="1">
    <citation type="journal article" date="2015" name="Int. J. Syst. Evol. Microbiol.">
        <title>Gemmobacter intermedius sp. nov., isolated from a white stork (Ciconia ciconia).</title>
        <authorList>
            <person name="Kampfer P."/>
            <person name="Jerzak L."/>
            <person name="Wilharm G."/>
            <person name="Golke J."/>
            <person name="Busse H.J."/>
            <person name="Glaeser S.P."/>
        </authorList>
    </citation>
    <scope>NUCLEOTIDE SEQUENCE [LARGE SCALE GENOMIC DNA]</scope>
    <source>
        <strain evidence="8 9">119/4</strain>
    </source>
</reference>
<keyword evidence="3 6" id="KW-0812">Transmembrane</keyword>
<evidence type="ECO:0000256" key="4">
    <source>
        <dbReference type="ARBA" id="ARBA00022989"/>
    </source>
</evidence>
<dbReference type="Proteomes" id="UP000287168">
    <property type="component" value="Unassembled WGS sequence"/>
</dbReference>
<dbReference type="InterPro" id="IPR000620">
    <property type="entry name" value="EamA_dom"/>
</dbReference>
<feature type="transmembrane region" description="Helical" evidence="6">
    <location>
        <begin position="81"/>
        <end position="99"/>
    </location>
</feature>
<proteinExistence type="inferred from homology"/>
<feature type="transmembrane region" description="Helical" evidence="6">
    <location>
        <begin position="270"/>
        <end position="288"/>
    </location>
</feature>
<dbReference type="SUPFAM" id="SSF103481">
    <property type="entry name" value="Multidrug resistance efflux transporter EmrE"/>
    <property type="match status" value="2"/>
</dbReference>
<evidence type="ECO:0000313" key="9">
    <source>
        <dbReference type="Proteomes" id="UP000287168"/>
    </source>
</evidence>
<feature type="domain" description="EamA" evidence="7">
    <location>
        <begin position="12"/>
        <end position="144"/>
    </location>
</feature>
<gene>
    <name evidence="8" type="ORF">EP867_10120</name>
</gene>
<evidence type="ECO:0000256" key="6">
    <source>
        <dbReference type="SAM" id="Phobius"/>
    </source>
</evidence>
<sequence length="299" mass="31672">MNSPGLQNDNLRGGLLMTLAMAGFAAEDALMKLLSDSVSVGVLILLVGGFSTCVMLTVALRKGAPLFSRDFFHPAVLIRNLCEMLGAIGFVTALVMLSLQMASALFQTLPLAITMGAAVFLGEKVGWRRWTAVAVGFVGVLVILRPTGEGFDAFAAGASMLSVFALAARDLATRRIPARINSTSLAVWGMFSYMVAGALLLPFGAHGFDLPAPRDLALIVVIASCGLIGYLLLIAASRIGEISAIMPFRYTRLIFALGLGALLFGETPDLYMIIGSAMVVGSGVYTFLRERYHASKRAA</sequence>
<feature type="transmembrane region" description="Helical" evidence="6">
    <location>
        <begin position="184"/>
        <end position="204"/>
    </location>
</feature>
<feature type="domain" description="EamA" evidence="7">
    <location>
        <begin position="159"/>
        <end position="282"/>
    </location>
</feature>
<evidence type="ECO:0000256" key="2">
    <source>
        <dbReference type="ARBA" id="ARBA00009853"/>
    </source>
</evidence>
<dbReference type="OrthoDB" id="7165334at2"/>
<evidence type="ECO:0000313" key="8">
    <source>
        <dbReference type="EMBL" id="RWY41062.1"/>
    </source>
</evidence>
<evidence type="ECO:0000256" key="1">
    <source>
        <dbReference type="ARBA" id="ARBA00004141"/>
    </source>
</evidence>
<feature type="transmembrane region" description="Helical" evidence="6">
    <location>
        <begin position="38"/>
        <end position="60"/>
    </location>
</feature>
<comment type="similarity">
    <text evidence="2">Belongs to the drug/metabolite transporter (DMT) superfamily. 10 TMS drug/metabolite exporter (DME) (TC 2.A.7.3) family.</text>
</comment>
<feature type="transmembrane region" description="Helical" evidence="6">
    <location>
        <begin position="105"/>
        <end position="122"/>
    </location>
</feature>
<dbReference type="RefSeq" id="WP_128488776.1">
    <property type="nucleotide sequence ID" value="NZ_JBHLXB010000159.1"/>
</dbReference>
<keyword evidence="5 6" id="KW-0472">Membrane</keyword>
<protein>
    <submittedName>
        <fullName evidence="8">DMT family transporter</fullName>
    </submittedName>
</protein>
<feature type="transmembrane region" description="Helical" evidence="6">
    <location>
        <begin position="216"/>
        <end position="236"/>
    </location>
</feature>
<feature type="transmembrane region" description="Helical" evidence="6">
    <location>
        <begin position="248"/>
        <end position="264"/>
    </location>
</feature>
<dbReference type="EMBL" id="SBLC01000012">
    <property type="protein sequence ID" value="RWY41062.1"/>
    <property type="molecule type" value="Genomic_DNA"/>
</dbReference>
<feature type="transmembrane region" description="Helical" evidence="6">
    <location>
        <begin position="153"/>
        <end position="172"/>
    </location>
</feature>
<evidence type="ECO:0000256" key="5">
    <source>
        <dbReference type="ARBA" id="ARBA00023136"/>
    </source>
</evidence>
<dbReference type="Pfam" id="PF00892">
    <property type="entry name" value="EamA"/>
    <property type="match status" value="2"/>
</dbReference>
<feature type="transmembrane region" description="Helical" evidence="6">
    <location>
        <begin position="129"/>
        <end position="147"/>
    </location>
</feature>
<organism evidence="8 9">
    <name type="scientific">Falsigemmobacter intermedius</name>
    <dbReference type="NCBI Taxonomy" id="1553448"/>
    <lineage>
        <taxon>Bacteria</taxon>
        <taxon>Pseudomonadati</taxon>
        <taxon>Pseudomonadota</taxon>
        <taxon>Alphaproteobacteria</taxon>
        <taxon>Rhodobacterales</taxon>
        <taxon>Paracoccaceae</taxon>
        <taxon>Falsigemmobacter</taxon>
    </lineage>
</organism>